<sequence>MRQIEKESRYEREKRQLAMVAGCYKMNKQEIKVDKGHLDLLLRLAVERNELLHEQERAEEWYLHCDDSADRCGFITQSKYEMTFSAQNGTHRTRGTKMLVIPAKEEQNNEFSQNASSTK</sequence>
<name>A0A842EUV9_9LIST</name>
<reference evidence="1 2" key="1">
    <citation type="submission" date="2020-03" db="EMBL/GenBank/DDBJ databases">
        <title>Soil Listeria distribution.</title>
        <authorList>
            <person name="Liao J."/>
            <person name="Wiedmann M."/>
        </authorList>
    </citation>
    <scope>NUCLEOTIDE SEQUENCE [LARGE SCALE GENOMIC DNA]</scope>
    <source>
        <strain evidence="1 2">FSL L7-0149</strain>
    </source>
</reference>
<organism evidence="1 2">
    <name type="scientific">Listeria booriae</name>
    <dbReference type="NCBI Taxonomy" id="1552123"/>
    <lineage>
        <taxon>Bacteria</taxon>
        <taxon>Bacillati</taxon>
        <taxon>Bacillota</taxon>
        <taxon>Bacilli</taxon>
        <taxon>Bacillales</taxon>
        <taxon>Listeriaceae</taxon>
        <taxon>Listeria</taxon>
    </lineage>
</organism>
<dbReference type="EMBL" id="JAARZA010000008">
    <property type="protein sequence ID" value="MBC2241837.1"/>
    <property type="molecule type" value="Genomic_DNA"/>
</dbReference>
<gene>
    <name evidence="1" type="ORF">HCB35_15275</name>
</gene>
<accession>A0A842EUV9</accession>
<proteinExistence type="predicted"/>
<dbReference type="AlphaFoldDB" id="A0A842EUV9"/>
<evidence type="ECO:0000313" key="2">
    <source>
        <dbReference type="Proteomes" id="UP000553016"/>
    </source>
</evidence>
<protein>
    <submittedName>
        <fullName evidence="1">Uncharacterized protein</fullName>
    </submittedName>
</protein>
<evidence type="ECO:0000313" key="1">
    <source>
        <dbReference type="EMBL" id="MBC2241837.1"/>
    </source>
</evidence>
<dbReference type="RefSeq" id="WP_185541611.1">
    <property type="nucleotide sequence ID" value="NZ_JAARZA010000008.1"/>
</dbReference>
<dbReference type="Proteomes" id="UP000553016">
    <property type="component" value="Unassembled WGS sequence"/>
</dbReference>
<comment type="caution">
    <text evidence="1">The sequence shown here is derived from an EMBL/GenBank/DDBJ whole genome shotgun (WGS) entry which is preliminary data.</text>
</comment>